<evidence type="ECO:0000313" key="4">
    <source>
        <dbReference type="Proteomes" id="UP000186015"/>
    </source>
</evidence>
<accession>A0A1H7MBX2</accession>
<dbReference type="Gene3D" id="3.40.50.300">
    <property type="entry name" value="P-loop containing nucleotide triphosphate hydrolases"/>
    <property type="match status" value="1"/>
</dbReference>
<evidence type="ECO:0000256" key="1">
    <source>
        <dbReference type="SAM" id="Phobius"/>
    </source>
</evidence>
<dbReference type="Proteomes" id="UP000186015">
    <property type="component" value="Unassembled WGS sequence"/>
</dbReference>
<name>A0A1H7MBX2_RUMAL</name>
<proteinExistence type="predicted"/>
<dbReference type="InterPro" id="IPR027417">
    <property type="entry name" value="P-loop_NTPase"/>
</dbReference>
<gene>
    <name evidence="3" type="ORF">SAMN05216469_11166</name>
</gene>
<dbReference type="RefSeq" id="WP_074834120.1">
    <property type="nucleotide sequence ID" value="NZ_FOAT01000011.1"/>
</dbReference>
<evidence type="ECO:0000259" key="2">
    <source>
        <dbReference type="Pfam" id="PF05707"/>
    </source>
</evidence>
<dbReference type="EMBL" id="FOAT01000011">
    <property type="protein sequence ID" value="SEL08662.1"/>
    <property type="molecule type" value="Genomic_DNA"/>
</dbReference>
<keyword evidence="1" id="KW-0812">Transmembrane</keyword>
<dbReference type="AlphaFoldDB" id="A0A1H7MBX2"/>
<dbReference type="InterPro" id="IPR008900">
    <property type="entry name" value="Zot_N"/>
</dbReference>
<organism evidence="3 4">
    <name type="scientific">Ruminococcus albus</name>
    <dbReference type="NCBI Taxonomy" id="1264"/>
    <lineage>
        <taxon>Bacteria</taxon>
        <taxon>Bacillati</taxon>
        <taxon>Bacillota</taxon>
        <taxon>Clostridia</taxon>
        <taxon>Eubacteriales</taxon>
        <taxon>Oscillospiraceae</taxon>
        <taxon>Ruminococcus</taxon>
    </lineage>
</organism>
<dbReference type="OrthoDB" id="1855273at2"/>
<protein>
    <submittedName>
        <fullName evidence="3">Zonular occludens toxin (Zot)</fullName>
    </submittedName>
</protein>
<feature type="transmembrane region" description="Helical" evidence="1">
    <location>
        <begin position="12"/>
        <end position="41"/>
    </location>
</feature>
<keyword evidence="1" id="KW-1133">Transmembrane helix</keyword>
<sequence>MNSMFLTFLKMIISLMILAIKWIIILLIPFLFMCAVFFCYYRARGKKLPKKEHESTFKQRPMILRLFWDFPKRFIKDVYEKDPDQFPIDGLHLFAGEQGSGKSIASVEFCLRMKKMYPNCRLRSNINLSFQDEKLESWEQIVFDDNDKYGDVAYIDEVQNWFNSADSKNFPPEMIQEICQLRKQKKCIIGTSQVFARVAKPIREQVRVLYKPMTVLGCLTIVRAYKPLVKQDGTIEKLRHLKTYFFVHTQELRDAYDTYEKVQRLALTGFKPMQERLLDMGANVIDNKKNPAEK</sequence>
<dbReference type="Pfam" id="PF05707">
    <property type="entry name" value="Zot"/>
    <property type="match status" value="1"/>
</dbReference>
<keyword evidence="1" id="KW-0472">Membrane</keyword>
<feature type="domain" description="Zona occludens toxin N-terminal" evidence="2">
    <location>
        <begin position="111"/>
        <end position="210"/>
    </location>
</feature>
<evidence type="ECO:0000313" key="3">
    <source>
        <dbReference type="EMBL" id="SEL08662.1"/>
    </source>
</evidence>
<reference evidence="3 4" key="1">
    <citation type="submission" date="2016-10" db="EMBL/GenBank/DDBJ databases">
        <authorList>
            <person name="de Groot N.N."/>
        </authorList>
    </citation>
    <scope>NUCLEOTIDE SEQUENCE [LARGE SCALE GENOMIC DNA]</scope>
    <source>
        <strain evidence="3 4">KH2T6</strain>
    </source>
</reference>